<dbReference type="CDD" id="cd02947">
    <property type="entry name" value="TRX_family"/>
    <property type="match status" value="1"/>
</dbReference>
<evidence type="ECO:0000256" key="4">
    <source>
        <dbReference type="ARBA" id="ARBA00022982"/>
    </source>
</evidence>
<feature type="domain" description="Thioredoxin" evidence="11">
    <location>
        <begin position="1"/>
        <end position="103"/>
    </location>
</feature>
<feature type="active site" description="Nucleophile" evidence="9">
    <location>
        <position position="29"/>
    </location>
</feature>
<dbReference type="STRING" id="1121306.SAMN02745196_01835"/>
<feature type="site" description="Contributes to redox potential value" evidence="9">
    <location>
        <position position="31"/>
    </location>
</feature>
<dbReference type="Proteomes" id="UP000184526">
    <property type="component" value="Unassembled WGS sequence"/>
</dbReference>
<feature type="active site" description="Nucleophile" evidence="9">
    <location>
        <position position="32"/>
    </location>
</feature>
<feature type="site" description="Contributes to redox potential value" evidence="9">
    <location>
        <position position="30"/>
    </location>
</feature>
<evidence type="ECO:0000256" key="1">
    <source>
        <dbReference type="ARBA" id="ARBA00008987"/>
    </source>
</evidence>
<dbReference type="PROSITE" id="PS51352">
    <property type="entry name" value="THIOREDOXIN_2"/>
    <property type="match status" value="1"/>
</dbReference>
<dbReference type="InterPro" id="IPR036249">
    <property type="entry name" value="Thioredoxin-like_sf"/>
</dbReference>
<keyword evidence="3" id="KW-0813">Transport</keyword>
<evidence type="ECO:0000256" key="6">
    <source>
        <dbReference type="ARBA" id="ARBA00023284"/>
    </source>
</evidence>
<evidence type="ECO:0000256" key="10">
    <source>
        <dbReference type="PIRSR" id="PIRSR000077-4"/>
    </source>
</evidence>
<protein>
    <recommendedName>
        <fullName evidence="2 7">Thioredoxin</fullName>
    </recommendedName>
</protein>
<evidence type="ECO:0000313" key="12">
    <source>
        <dbReference type="EMBL" id="SHH90444.1"/>
    </source>
</evidence>
<name>A0A1M5WTJ8_9CLOT</name>
<dbReference type="PROSITE" id="PS00194">
    <property type="entry name" value="THIOREDOXIN_1"/>
    <property type="match status" value="1"/>
</dbReference>
<keyword evidence="5 10" id="KW-1015">Disulfide bond</keyword>
<evidence type="ECO:0000256" key="3">
    <source>
        <dbReference type="ARBA" id="ARBA00022448"/>
    </source>
</evidence>
<dbReference type="AlphaFoldDB" id="A0A1M5WTJ8"/>
<dbReference type="InterPro" id="IPR013766">
    <property type="entry name" value="Thioredoxin_domain"/>
</dbReference>
<accession>A0A1M5WTJ8</accession>
<feature type="site" description="Deprotonates C-terminal active site Cys" evidence="9">
    <location>
        <position position="23"/>
    </location>
</feature>
<evidence type="ECO:0000256" key="7">
    <source>
        <dbReference type="NCBIfam" id="TIGR01068"/>
    </source>
</evidence>
<proteinExistence type="inferred from homology"/>
<dbReference type="PANTHER" id="PTHR45663:SF11">
    <property type="entry name" value="GEO12009P1"/>
    <property type="match status" value="1"/>
</dbReference>
<evidence type="ECO:0000313" key="13">
    <source>
        <dbReference type="Proteomes" id="UP000184526"/>
    </source>
</evidence>
<feature type="disulfide bond" description="Redox-active" evidence="10">
    <location>
        <begin position="29"/>
        <end position="32"/>
    </location>
</feature>
<evidence type="ECO:0000256" key="8">
    <source>
        <dbReference type="PIRNR" id="PIRNR000077"/>
    </source>
</evidence>
<comment type="similarity">
    <text evidence="1 8">Belongs to the thioredoxin family.</text>
</comment>
<keyword evidence="4" id="KW-0249">Electron transport</keyword>
<sequence length="103" mass="11663">MLEINKNNFIQEVLGEDKVVVADFWASWCGPCKMLAPVLEEISSEMKNVKFVKINIDDNPNLAQQFRVASIPTLMVFKDGDIKNKIVGFRPKSEIVDLVSKHV</sequence>
<evidence type="ECO:0000259" key="11">
    <source>
        <dbReference type="PROSITE" id="PS51352"/>
    </source>
</evidence>
<evidence type="ECO:0000256" key="2">
    <source>
        <dbReference type="ARBA" id="ARBA00020570"/>
    </source>
</evidence>
<dbReference type="FunFam" id="3.40.30.10:FF:000001">
    <property type="entry name" value="Thioredoxin"/>
    <property type="match status" value="1"/>
</dbReference>
<dbReference type="Pfam" id="PF00085">
    <property type="entry name" value="Thioredoxin"/>
    <property type="match status" value="1"/>
</dbReference>
<reference evidence="12 13" key="1">
    <citation type="submission" date="2016-11" db="EMBL/GenBank/DDBJ databases">
        <authorList>
            <person name="Jaros S."/>
            <person name="Januszkiewicz K."/>
            <person name="Wedrychowicz H."/>
        </authorList>
    </citation>
    <scope>NUCLEOTIDE SEQUENCE [LARGE SCALE GENOMIC DNA]</scope>
    <source>
        <strain evidence="12 13">DSM 3089</strain>
    </source>
</reference>
<dbReference type="PRINTS" id="PR00421">
    <property type="entry name" value="THIOREDOXIN"/>
</dbReference>
<evidence type="ECO:0000256" key="5">
    <source>
        <dbReference type="ARBA" id="ARBA00023157"/>
    </source>
</evidence>
<organism evidence="12 13">
    <name type="scientific">Clostridium collagenovorans DSM 3089</name>
    <dbReference type="NCBI Taxonomy" id="1121306"/>
    <lineage>
        <taxon>Bacteria</taxon>
        <taxon>Bacillati</taxon>
        <taxon>Bacillota</taxon>
        <taxon>Clostridia</taxon>
        <taxon>Eubacteriales</taxon>
        <taxon>Clostridiaceae</taxon>
        <taxon>Clostridium</taxon>
    </lineage>
</organism>
<dbReference type="SUPFAM" id="SSF52833">
    <property type="entry name" value="Thioredoxin-like"/>
    <property type="match status" value="1"/>
</dbReference>
<keyword evidence="6 10" id="KW-0676">Redox-active center</keyword>
<keyword evidence="13" id="KW-1185">Reference proteome</keyword>
<dbReference type="GO" id="GO:0005829">
    <property type="term" value="C:cytosol"/>
    <property type="evidence" value="ECO:0007669"/>
    <property type="project" value="TreeGrafter"/>
</dbReference>
<evidence type="ECO:0000256" key="9">
    <source>
        <dbReference type="PIRSR" id="PIRSR000077-1"/>
    </source>
</evidence>
<dbReference type="InterPro" id="IPR017937">
    <property type="entry name" value="Thioredoxin_CS"/>
</dbReference>
<dbReference type="EMBL" id="FQXP01000006">
    <property type="protein sequence ID" value="SHH90444.1"/>
    <property type="molecule type" value="Genomic_DNA"/>
</dbReference>
<dbReference type="Gene3D" id="3.40.30.10">
    <property type="entry name" value="Glutaredoxin"/>
    <property type="match status" value="1"/>
</dbReference>
<dbReference type="PIRSF" id="PIRSF000077">
    <property type="entry name" value="Thioredoxin"/>
    <property type="match status" value="1"/>
</dbReference>
<dbReference type="GO" id="GO:0045454">
    <property type="term" value="P:cell redox homeostasis"/>
    <property type="evidence" value="ECO:0007669"/>
    <property type="project" value="TreeGrafter"/>
</dbReference>
<dbReference type="PANTHER" id="PTHR45663">
    <property type="entry name" value="GEO12009P1"/>
    <property type="match status" value="1"/>
</dbReference>
<gene>
    <name evidence="12" type="ORF">SAMN02745196_01835</name>
</gene>
<dbReference type="NCBIfam" id="TIGR01068">
    <property type="entry name" value="thioredoxin"/>
    <property type="match status" value="1"/>
</dbReference>
<dbReference type="GO" id="GO:0015035">
    <property type="term" value="F:protein-disulfide reductase activity"/>
    <property type="evidence" value="ECO:0007669"/>
    <property type="project" value="UniProtKB-UniRule"/>
</dbReference>
<dbReference type="InterPro" id="IPR005746">
    <property type="entry name" value="Thioredoxin"/>
</dbReference>